<evidence type="ECO:0000313" key="13">
    <source>
        <dbReference type="EMBL" id="EAR87867.2"/>
    </source>
</evidence>
<dbReference type="SUPFAM" id="SSF53474">
    <property type="entry name" value="alpha/beta-Hydrolases"/>
    <property type="match status" value="1"/>
</dbReference>
<dbReference type="Proteomes" id="UP000009168">
    <property type="component" value="Unassembled WGS sequence"/>
</dbReference>
<gene>
    <name evidence="13" type="ORF">TTHERM_00006310</name>
</gene>
<feature type="region of interest" description="Disordered" evidence="11">
    <location>
        <begin position="325"/>
        <end position="357"/>
    </location>
</feature>
<dbReference type="InterPro" id="IPR039529">
    <property type="entry name" value="PGAP1/BST1"/>
</dbReference>
<proteinExistence type="inferred from homology"/>
<dbReference type="eggNOG" id="KOG3724">
    <property type="taxonomic scope" value="Eukaryota"/>
</dbReference>
<dbReference type="Pfam" id="PF07819">
    <property type="entry name" value="PGAP1"/>
    <property type="match status" value="1"/>
</dbReference>
<protein>
    <recommendedName>
        <fullName evidence="10">GPI inositol-deacylase</fullName>
        <ecNumber evidence="10">3.1.-.-</ecNumber>
    </recommendedName>
</protein>
<feature type="region of interest" description="Disordered" evidence="11">
    <location>
        <begin position="55"/>
        <end position="80"/>
    </location>
</feature>
<feature type="transmembrane region" description="Helical" evidence="10">
    <location>
        <begin position="1274"/>
        <end position="1294"/>
    </location>
</feature>
<comment type="subcellular location">
    <subcellularLocation>
        <location evidence="1">Endoplasmic reticulum membrane</location>
        <topology evidence="1">Multi-pass membrane protein</topology>
    </subcellularLocation>
</comment>
<feature type="compositionally biased region" description="Low complexity" evidence="11">
    <location>
        <begin position="327"/>
        <end position="336"/>
    </location>
</feature>
<keyword evidence="9 10" id="KW-0472">Membrane</keyword>
<evidence type="ECO:0000256" key="2">
    <source>
        <dbReference type="ARBA" id="ARBA00006931"/>
    </source>
</evidence>
<feature type="transmembrane region" description="Helical" evidence="10">
    <location>
        <begin position="1088"/>
        <end position="1110"/>
    </location>
</feature>
<dbReference type="GeneID" id="7832668"/>
<evidence type="ECO:0000256" key="11">
    <source>
        <dbReference type="SAM" id="MobiDB-lite"/>
    </source>
</evidence>
<evidence type="ECO:0000259" key="12">
    <source>
        <dbReference type="Pfam" id="PF07819"/>
    </source>
</evidence>
<feature type="transmembrane region" description="Helical" evidence="10">
    <location>
        <begin position="1330"/>
        <end position="1348"/>
    </location>
</feature>
<dbReference type="InParanoid" id="Q22SA5"/>
<dbReference type="EMBL" id="GG662845">
    <property type="protein sequence ID" value="EAR87867.2"/>
    <property type="molecule type" value="Genomic_DNA"/>
</dbReference>
<evidence type="ECO:0000256" key="1">
    <source>
        <dbReference type="ARBA" id="ARBA00004477"/>
    </source>
</evidence>
<dbReference type="ESTHER" id="tetts-q22sa5">
    <property type="family name" value="PGAP1"/>
</dbReference>
<sequence length="1365" mass="163360">MQKKKKLHNKTKSSQKNKIQFIQESKSRKRFIQINQIQFFYSISRFHKQAWMKNKGNNNKKKQRVQNSTNGQGGQDHHIQNQNYHTNQQNTVNQHYFQTQGQFVAGQNKNQSQIMLEEIEKNKRKYQEMIMRKRQWLQQQQMMQGANSKVENYQMHIEQQEDFDLIDSYEDYDGYYEDDIYDELQDQNSNQNQNENGQQNLEDDTSNLQDQLVQCTYKIFLGFILFGCVLFVYILYTTLSPSMESNLKMQILKTVKSKQTQPSFYETQIFPQSLYQDYPFKLFSYEDKDIASYLNQPISQFYCNLLLESGNAADCENCQYLKDRNSNKNSQESSKQFKGTFYKVPQETDNTKKSDQAQDIEYLQQSNRENDELKQEDQSQFQTVYQNFQENESQQCYIKNKFFFEETYIPILYIHGHGKGNPQQINSLNHQLQKLLIYENEKNLQQQKYFQKDQKNKLKQFKFYAMDFKNALSAFSITLIEKEQASVQRAIQYITSKTSEKLILVCHSMGGFVCLNVLSQMQEELVVKIQQVIFLNSPLTQHPLNSNTAFSDKYKNMYKQLNEIKNLLQDITFLSFTSGSSDNQVIPEETYLKLKLKNSAHFNTQELRDVFVTLHHDDILTYTPFLSLLSKYFIMDRYYNVFQKDINMIKHYFKQFDIHYEDQINRNYFSFNKKHLDAECAQFMPKFEQSQTFDLLQVGRKLNFPKQSIPEDPSSDPRSYLNKENLLCVKILTQNIKASNLIYYMRTNLPSQNIKIFTYRPKPFFFLRQNNKKSGFEFMEDETINVRIEPNQNERQDPHYQERIIRFNKNEHFEMEEIFPDFSYFFSTVYLHSHYPKNKELYLIYTIRNDTYLQYEYQQLYNVTYLHTNLFFSIQNYQDSEKITLPFNKIKKEEWKSNQQILKAKIEEVDDVYFYKYCSQTQGGLFSWFSSQQSKLTQFEKWNKIDYNLLILKNQNMNSRLHISFSYGENDCDYVNILNTQNKDLILVHDTKSHDIYNMFLKDKSVNEQRAWYQNTNNMQQRSGSQVMLSQENNLNEYSRSIGKFSKVIILNMHVILCCMLISIQIKYYEPSCYQDAPSHINILCSNLTKFVLCYGLTIFSIISLQKWLFNDEMREQQNYNNYNMQSVEYYASSFLTSFIITFITISTYILVQFVFQVFSFFSYLVCSLIKYILTQSKLIKRFAQSKYFFFLNAITLFMPLIFLTNYYLKWIILFAVFWILLGVLQGNKTDYGHSNNILHGFAYLMFLYFILNIHNLLAGQIQLQNSHKLFKNLMFTEEFTSEFFTMVCWFFILTRLENLIGNLRTPLQIIFILLSLFLFFFLFQSVQHANYYLCNLSYLLMFFAIYYHNQKAPIVAQIPQNQQY</sequence>
<feature type="transmembrane region" description="Helical" evidence="10">
    <location>
        <begin position="1130"/>
        <end position="1150"/>
    </location>
</feature>
<keyword evidence="4 10" id="KW-0812">Transmembrane</keyword>
<dbReference type="GO" id="GO:0050185">
    <property type="term" value="F:phosphatidylinositol deacylase activity"/>
    <property type="evidence" value="ECO:0007669"/>
    <property type="project" value="TreeGrafter"/>
</dbReference>
<evidence type="ECO:0000256" key="8">
    <source>
        <dbReference type="ARBA" id="ARBA00022989"/>
    </source>
</evidence>
<evidence type="ECO:0000256" key="10">
    <source>
        <dbReference type="RuleBase" id="RU365011"/>
    </source>
</evidence>
<evidence type="ECO:0000256" key="3">
    <source>
        <dbReference type="ARBA" id="ARBA00022448"/>
    </source>
</evidence>
<feature type="transmembrane region" description="Helical" evidence="10">
    <location>
        <begin position="1237"/>
        <end position="1254"/>
    </location>
</feature>
<name>Q22SA5_TETTS</name>
<evidence type="ECO:0000256" key="4">
    <source>
        <dbReference type="ARBA" id="ARBA00022692"/>
    </source>
</evidence>
<keyword evidence="7 10" id="KW-0653">Protein transport</keyword>
<evidence type="ECO:0000256" key="6">
    <source>
        <dbReference type="ARBA" id="ARBA00022824"/>
    </source>
</evidence>
<accession>Q22SA5</accession>
<feature type="transmembrane region" description="Helical" evidence="10">
    <location>
        <begin position="1306"/>
        <end position="1324"/>
    </location>
</feature>
<dbReference type="InterPro" id="IPR029058">
    <property type="entry name" value="AB_hydrolase_fold"/>
</dbReference>
<keyword evidence="14" id="KW-1185">Reference proteome</keyword>
<organism evidence="13 14">
    <name type="scientific">Tetrahymena thermophila (strain SB210)</name>
    <dbReference type="NCBI Taxonomy" id="312017"/>
    <lineage>
        <taxon>Eukaryota</taxon>
        <taxon>Sar</taxon>
        <taxon>Alveolata</taxon>
        <taxon>Ciliophora</taxon>
        <taxon>Intramacronucleata</taxon>
        <taxon>Oligohymenophorea</taxon>
        <taxon>Hymenostomatida</taxon>
        <taxon>Tetrahymenina</taxon>
        <taxon>Tetrahymenidae</taxon>
        <taxon>Tetrahymena</taxon>
    </lineage>
</organism>
<dbReference type="GO" id="GO:0006888">
    <property type="term" value="P:endoplasmic reticulum to Golgi vesicle-mediated transport"/>
    <property type="evidence" value="ECO:0007669"/>
    <property type="project" value="TreeGrafter"/>
</dbReference>
<keyword evidence="5 10" id="KW-0378">Hydrolase</keyword>
<dbReference type="Gene3D" id="3.40.50.1820">
    <property type="entry name" value="alpha/beta hydrolase"/>
    <property type="match status" value="1"/>
</dbReference>
<dbReference type="EC" id="3.1.-.-" evidence="10"/>
<evidence type="ECO:0000256" key="7">
    <source>
        <dbReference type="ARBA" id="ARBA00022927"/>
    </source>
</evidence>
<evidence type="ECO:0000256" key="5">
    <source>
        <dbReference type="ARBA" id="ARBA00022801"/>
    </source>
</evidence>
<dbReference type="OrthoDB" id="348976at2759"/>
<dbReference type="PANTHER" id="PTHR15495:SF7">
    <property type="entry name" value="GPI INOSITOL-DEACYLASE"/>
    <property type="match status" value="1"/>
</dbReference>
<dbReference type="PANTHER" id="PTHR15495">
    <property type="entry name" value="NEGATIVE REGULATOR OF VESICLE FORMATION-RELATED"/>
    <property type="match status" value="1"/>
</dbReference>
<dbReference type="KEGG" id="tet:TTHERM_00006310"/>
<dbReference type="RefSeq" id="XP_001008112.2">
    <property type="nucleotide sequence ID" value="XM_001008112.3"/>
</dbReference>
<dbReference type="GO" id="GO:0015031">
    <property type="term" value="P:protein transport"/>
    <property type="evidence" value="ECO:0007669"/>
    <property type="project" value="UniProtKB-KW"/>
</dbReference>
<reference evidence="14" key="1">
    <citation type="journal article" date="2006" name="PLoS Biol.">
        <title>Macronuclear genome sequence of the ciliate Tetrahymena thermophila, a model eukaryote.</title>
        <authorList>
            <person name="Eisen J.A."/>
            <person name="Coyne R.S."/>
            <person name="Wu M."/>
            <person name="Wu D."/>
            <person name="Thiagarajan M."/>
            <person name="Wortman J.R."/>
            <person name="Badger J.H."/>
            <person name="Ren Q."/>
            <person name="Amedeo P."/>
            <person name="Jones K.M."/>
            <person name="Tallon L.J."/>
            <person name="Delcher A.L."/>
            <person name="Salzberg S.L."/>
            <person name="Silva J.C."/>
            <person name="Haas B.J."/>
            <person name="Majoros W.H."/>
            <person name="Farzad M."/>
            <person name="Carlton J.M."/>
            <person name="Smith R.K. Jr."/>
            <person name="Garg J."/>
            <person name="Pearlman R.E."/>
            <person name="Karrer K.M."/>
            <person name="Sun L."/>
            <person name="Manning G."/>
            <person name="Elde N.C."/>
            <person name="Turkewitz A.P."/>
            <person name="Asai D.J."/>
            <person name="Wilkes D.E."/>
            <person name="Wang Y."/>
            <person name="Cai H."/>
            <person name="Collins K."/>
            <person name="Stewart B.A."/>
            <person name="Lee S.R."/>
            <person name="Wilamowska K."/>
            <person name="Weinberg Z."/>
            <person name="Ruzzo W.L."/>
            <person name="Wloga D."/>
            <person name="Gaertig J."/>
            <person name="Frankel J."/>
            <person name="Tsao C.-C."/>
            <person name="Gorovsky M.A."/>
            <person name="Keeling P.J."/>
            <person name="Waller R.F."/>
            <person name="Patron N.J."/>
            <person name="Cherry J.M."/>
            <person name="Stover N.A."/>
            <person name="Krieger C.J."/>
            <person name="del Toro C."/>
            <person name="Ryder H.F."/>
            <person name="Williamson S.C."/>
            <person name="Barbeau R.A."/>
            <person name="Hamilton E.P."/>
            <person name="Orias E."/>
        </authorList>
    </citation>
    <scope>NUCLEOTIDE SEQUENCE [LARGE SCALE GENOMIC DNA]</scope>
    <source>
        <strain evidence="14">SB210</strain>
    </source>
</reference>
<dbReference type="GO" id="GO:0005789">
    <property type="term" value="C:endoplasmic reticulum membrane"/>
    <property type="evidence" value="ECO:0007669"/>
    <property type="project" value="UniProtKB-SubCell"/>
</dbReference>
<feature type="domain" description="GPI inositol-deacylase PGAP1-like alpha/beta" evidence="12">
    <location>
        <begin position="409"/>
        <end position="628"/>
    </location>
</feature>
<keyword evidence="6 10" id="KW-0256">Endoplasmic reticulum</keyword>
<feature type="transmembrane region" description="Helical" evidence="10">
    <location>
        <begin position="219"/>
        <end position="239"/>
    </location>
</feature>
<feature type="transmembrane region" description="Helical" evidence="10">
    <location>
        <begin position="1156"/>
        <end position="1174"/>
    </location>
</feature>
<keyword evidence="8 10" id="KW-1133">Transmembrane helix</keyword>
<dbReference type="InterPro" id="IPR012908">
    <property type="entry name" value="PGAP1-ab_dom-like"/>
</dbReference>
<dbReference type="GO" id="GO:0006505">
    <property type="term" value="P:GPI anchor metabolic process"/>
    <property type="evidence" value="ECO:0007669"/>
    <property type="project" value="TreeGrafter"/>
</dbReference>
<evidence type="ECO:0000313" key="14">
    <source>
        <dbReference type="Proteomes" id="UP000009168"/>
    </source>
</evidence>
<keyword evidence="3 10" id="KW-0813">Transport</keyword>
<dbReference type="STRING" id="312017.Q22SA5"/>
<feature type="transmembrane region" description="Helical" evidence="10">
    <location>
        <begin position="1208"/>
        <end position="1225"/>
    </location>
</feature>
<evidence type="ECO:0000256" key="9">
    <source>
        <dbReference type="ARBA" id="ARBA00023136"/>
    </source>
</evidence>
<comment type="similarity">
    <text evidence="2 10">Belongs to the GPI inositol-deacylase family.</text>
</comment>
<comment type="function">
    <text evidence="10">Involved in inositol deacylation of GPI-anchored proteins which plays important roles in the quality control and ER-associated degradation of GPI-anchored proteins.</text>
</comment>
<dbReference type="HOGENOM" id="CLU_258893_0_0_1"/>